<protein>
    <submittedName>
        <fullName evidence="2">Uncharacterized protein</fullName>
    </submittedName>
</protein>
<dbReference type="AlphaFoldDB" id="A0A382JJG6"/>
<sequence>MTHFLKIVTPIVITVFLTQSASGYDPSKHQREGGAAKQGGG</sequence>
<name>A0A382JJG6_9ZZZZ</name>
<feature type="non-terminal residue" evidence="2">
    <location>
        <position position="1"/>
    </location>
</feature>
<accession>A0A382JJG6</accession>
<reference evidence="2" key="1">
    <citation type="submission" date="2018-05" db="EMBL/GenBank/DDBJ databases">
        <authorList>
            <person name="Lanie J.A."/>
            <person name="Ng W.-L."/>
            <person name="Kazmierczak K.M."/>
            <person name="Andrzejewski T.M."/>
            <person name="Davidsen T.M."/>
            <person name="Wayne K.J."/>
            <person name="Tettelin H."/>
            <person name="Glass J.I."/>
            <person name="Rusch D."/>
            <person name="Podicherti R."/>
            <person name="Tsui H.-C.T."/>
            <person name="Winkler M.E."/>
        </authorList>
    </citation>
    <scope>NUCLEOTIDE SEQUENCE</scope>
</reference>
<dbReference type="EMBL" id="UINC01074367">
    <property type="protein sequence ID" value="SVC11482.1"/>
    <property type="molecule type" value="Genomic_DNA"/>
</dbReference>
<feature type="region of interest" description="Disordered" evidence="1">
    <location>
        <begin position="22"/>
        <end position="41"/>
    </location>
</feature>
<evidence type="ECO:0000256" key="1">
    <source>
        <dbReference type="SAM" id="MobiDB-lite"/>
    </source>
</evidence>
<organism evidence="2">
    <name type="scientific">marine metagenome</name>
    <dbReference type="NCBI Taxonomy" id="408172"/>
    <lineage>
        <taxon>unclassified sequences</taxon>
        <taxon>metagenomes</taxon>
        <taxon>ecological metagenomes</taxon>
    </lineage>
</organism>
<gene>
    <name evidence="2" type="ORF">METZ01_LOCUS264336</name>
</gene>
<feature type="non-terminal residue" evidence="2">
    <location>
        <position position="41"/>
    </location>
</feature>
<proteinExistence type="predicted"/>
<evidence type="ECO:0000313" key="2">
    <source>
        <dbReference type="EMBL" id="SVC11482.1"/>
    </source>
</evidence>